<accession>A0A6M4A8C7</accession>
<evidence type="ECO:0000313" key="2">
    <source>
        <dbReference type="Proteomes" id="UP000274350"/>
    </source>
</evidence>
<dbReference type="SUPFAM" id="SSF52218">
    <property type="entry name" value="Flavoproteins"/>
    <property type="match status" value="1"/>
</dbReference>
<dbReference type="KEGG" id="upi:EJG51_014260"/>
<protein>
    <submittedName>
        <fullName evidence="1">Uncharacterized protein</fullName>
    </submittedName>
</protein>
<evidence type="ECO:0000313" key="1">
    <source>
        <dbReference type="EMBL" id="QJQ06807.1"/>
    </source>
</evidence>
<dbReference type="AlphaFoldDB" id="A0A6M4A8C7"/>
<proteinExistence type="predicted"/>
<keyword evidence="2" id="KW-1185">Reference proteome</keyword>
<sequence length="134" mass="14889">MYEIIMRHISALTVMKNALDWMVSCEVFVNKPVVIWNASPRASHTDAALREIITMMSADIISQASITLAIVGARLDEDGIVAHTAIAADLRRRWRQSGRIWRRVRLNSALTIKLPGLVPASYAAQQKKAGRHSA</sequence>
<dbReference type="EMBL" id="CP051152">
    <property type="protein sequence ID" value="QJQ06807.1"/>
    <property type="molecule type" value="Genomic_DNA"/>
</dbReference>
<gene>
    <name evidence="1" type="ORF">EJG51_014260</name>
</gene>
<dbReference type="Gene3D" id="3.40.50.360">
    <property type="match status" value="1"/>
</dbReference>
<organism evidence="1 2">
    <name type="scientific">Undibacterium piscinae</name>
    <dbReference type="NCBI Taxonomy" id="2495591"/>
    <lineage>
        <taxon>Bacteria</taxon>
        <taxon>Pseudomonadati</taxon>
        <taxon>Pseudomonadota</taxon>
        <taxon>Betaproteobacteria</taxon>
        <taxon>Burkholderiales</taxon>
        <taxon>Oxalobacteraceae</taxon>
        <taxon>Undibacterium</taxon>
    </lineage>
</organism>
<name>A0A6M4A8C7_9BURK</name>
<reference evidence="1 2" key="1">
    <citation type="journal article" date="2019" name="Int. J. Syst. Evol. Microbiol.">
        <title>Undibacterium piscinae sp. nov., isolated from Korean shiner intestine.</title>
        <authorList>
            <person name="Lee S.Y."/>
            <person name="Kang W."/>
            <person name="Kim P.S."/>
            <person name="Kim H.S."/>
            <person name="Sung H."/>
            <person name="Shin N.R."/>
            <person name="Whon T.W."/>
            <person name="Yun J.H."/>
            <person name="Lee J.Y."/>
            <person name="Lee J.Y."/>
            <person name="Jung M.J."/>
            <person name="Jeong Y.S."/>
            <person name="Tak E.J."/>
            <person name="Han J.E."/>
            <person name="Hyun D.W."/>
            <person name="Kang M.S."/>
            <person name="Lee K.E."/>
            <person name="Lee B.H."/>
            <person name="Bae J.W."/>
        </authorList>
    </citation>
    <scope>NUCLEOTIDE SEQUENCE [LARGE SCALE GENOMIC DNA]</scope>
    <source>
        <strain evidence="1 2">S11R28</strain>
    </source>
</reference>
<dbReference type="InterPro" id="IPR029039">
    <property type="entry name" value="Flavoprotein-like_sf"/>
</dbReference>
<dbReference type="Proteomes" id="UP000274350">
    <property type="component" value="Chromosome"/>
</dbReference>